<sequence>MRQIDDAKGLEAVNQWSEGEAARPVVALATRWSLGKLEKLLPGHAVEVRVPPFGAVQILGGTTHRRGTPPAVVEMNAHTWLELVTGSVQWSDACENGDITASGQRADLSEHFPLIGF</sequence>
<feature type="domain" description="Bacterial SCP orthologue" evidence="1">
    <location>
        <begin position="23"/>
        <end position="114"/>
    </location>
</feature>
<dbReference type="EMBL" id="AGWN01000001">
    <property type="protein sequence ID" value="EPD31534.1"/>
    <property type="molecule type" value="Genomic_DNA"/>
</dbReference>
<evidence type="ECO:0000313" key="3">
    <source>
        <dbReference type="Proteomes" id="UP000014387"/>
    </source>
</evidence>
<evidence type="ECO:0000313" key="2">
    <source>
        <dbReference type="EMBL" id="EPD31534.1"/>
    </source>
</evidence>
<proteinExistence type="predicted"/>
<dbReference type="Gene3D" id="3.30.1050.40">
    <property type="match status" value="1"/>
</dbReference>
<accession>A0A9W5VX47</accession>
<dbReference type="Proteomes" id="UP000014387">
    <property type="component" value="Unassembled WGS sequence"/>
</dbReference>
<organism evidence="2 3">
    <name type="scientific">Gleimia europaea ACS-120-V-Col10b</name>
    <dbReference type="NCBI Taxonomy" id="883069"/>
    <lineage>
        <taxon>Bacteria</taxon>
        <taxon>Bacillati</taxon>
        <taxon>Actinomycetota</taxon>
        <taxon>Actinomycetes</taxon>
        <taxon>Actinomycetales</taxon>
        <taxon>Actinomycetaceae</taxon>
        <taxon>Gleimia</taxon>
    </lineage>
</organism>
<name>A0A9W5VX47_9ACTO</name>
<dbReference type="RefSeq" id="WP_016444644.1">
    <property type="nucleotide sequence ID" value="NZ_KE150266.1"/>
</dbReference>
<reference evidence="2 3" key="1">
    <citation type="submission" date="2013-05" db="EMBL/GenBank/DDBJ databases">
        <title>The Genome Sequence of Actinomyces europaeus ACS-120-V-COL10B.</title>
        <authorList>
            <consortium name="The Broad Institute Genomics Platform"/>
            <person name="Earl A."/>
            <person name="Ward D."/>
            <person name="Feldgarden M."/>
            <person name="Gevers D."/>
            <person name="Saerens B."/>
            <person name="Vaneechoutte M."/>
            <person name="Walker B."/>
            <person name="Young S."/>
            <person name="Zeng Q."/>
            <person name="Gargeya S."/>
            <person name="Fitzgerald M."/>
            <person name="Haas B."/>
            <person name="Abouelleil A."/>
            <person name="Allen A.W."/>
            <person name="Alvarado L."/>
            <person name="Arachchi H.M."/>
            <person name="Berlin A.M."/>
            <person name="Chapman S.B."/>
            <person name="Gainer-Dewar J."/>
            <person name="Goldberg J."/>
            <person name="Griggs A."/>
            <person name="Gujja S."/>
            <person name="Hansen M."/>
            <person name="Howarth C."/>
            <person name="Imamovic A."/>
            <person name="Ireland A."/>
            <person name="Larimer J."/>
            <person name="McCowan C."/>
            <person name="Murphy C."/>
            <person name="Pearson M."/>
            <person name="Poon T.W."/>
            <person name="Priest M."/>
            <person name="Roberts A."/>
            <person name="Saif S."/>
            <person name="Shea T."/>
            <person name="Sisk P."/>
            <person name="Sykes S."/>
            <person name="Wortman J."/>
            <person name="Nusbaum C."/>
            <person name="Birren B."/>
        </authorList>
    </citation>
    <scope>NUCLEOTIDE SEQUENCE [LARGE SCALE GENOMIC DNA]</scope>
    <source>
        <strain evidence="2 3">ACS-120-V-Col10b</strain>
    </source>
</reference>
<dbReference type="InterPro" id="IPR041629">
    <property type="entry name" value="SCP_3"/>
</dbReference>
<dbReference type="OrthoDB" id="8481083at2"/>
<dbReference type="Pfam" id="PF17844">
    <property type="entry name" value="SCP_3"/>
    <property type="match status" value="1"/>
</dbReference>
<comment type="caution">
    <text evidence="2">The sequence shown here is derived from an EMBL/GenBank/DDBJ whole genome shotgun (WGS) entry which is preliminary data.</text>
</comment>
<evidence type="ECO:0000259" key="1">
    <source>
        <dbReference type="Pfam" id="PF17844"/>
    </source>
</evidence>
<protein>
    <recommendedName>
        <fullName evidence="1">Bacterial SCP orthologue domain-containing protein</fullName>
    </recommendedName>
</protein>
<dbReference type="AlphaFoldDB" id="A0A9W5VX47"/>
<gene>
    <name evidence="2" type="ORF">HMPREF9238_01310</name>
</gene>
<keyword evidence="3" id="KW-1185">Reference proteome</keyword>